<dbReference type="InterPro" id="IPR057431">
    <property type="entry name" value="LdpA_Fe-S-bd"/>
</dbReference>
<evidence type="ECO:0000256" key="4">
    <source>
        <dbReference type="ARBA" id="ARBA00022982"/>
    </source>
</evidence>
<dbReference type="EMBL" id="AP008230">
    <property type="protein sequence ID" value="BAE86115.1"/>
    <property type="molecule type" value="Genomic_DNA"/>
</dbReference>
<accession>Q24PC7</accession>
<keyword evidence="2" id="KW-0004">4Fe-4S</keyword>
<dbReference type="InterPro" id="IPR050294">
    <property type="entry name" value="RnfB_subfamily"/>
</dbReference>
<dbReference type="PANTHER" id="PTHR42859:SF10">
    <property type="entry name" value="DIMETHYLSULFOXIDE REDUCTASE CHAIN B"/>
    <property type="match status" value="1"/>
</dbReference>
<dbReference type="Pfam" id="PF02906">
    <property type="entry name" value="Fe_hyd_lg_C"/>
    <property type="match status" value="1"/>
</dbReference>
<dbReference type="Pfam" id="PF00037">
    <property type="entry name" value="Fer4"/>
    <property type="match status" value="1"/>
</dbReference>
<dbReference type="KEGG" id="dsy:DSY4326"/>
<dbReference type="Gene3D" id="3.30.70.20">
    <property type="match status" value="2"/>
</dbReference>
<keyword evidence="1" id="KW-0813">Transport</keyword>
<dbReference type="Pfam" id="PF25160">
    <property type="entry name" value="LdpA_Fe-S-bd"/>
    <property type="match status" value="1"/>
</dbReference>
<feature type="domain" description="4Fe-4S ferredoxin-type" evidence="7">
    <location>
        <begin position="121"/>
        <end position="151"/>
    </location>
</feature>
<dbReference type="NCBIfam" id="TIGR04105">
    <property type="entry name" value="FeFe_hydrog_B1"/>
    <property type="match status" value="1"/>
</dbReference>
<feature type="domain" description="4Fe-4S ferredoxin-type" evidence="7">
    <location>
        <begin position="167"/>
        <end position="196"/>
    </location>
</feature>
<dbReference type="InterPro" id="IPR004108">
    <property type="entry name" value="Fe_hydrogenase_lsu_C"/>
</dbReference>
<dbReference type="SUPFAM" id="SSF54862">
    <property type="entry name" value="4Fe-4S ferredoxins"/>
    <property type="match status" value="1"/>
</dbReference>
<dbReference type="Proteomes" id="UP000001946">
    <property type="component" value="Chromosome"/>
</dbReference>
<evidence type="ECO:0000256" key="3">
    <source>
        <dbReference type="ARBA" id="ARBA00022723"/>
    </source>
</evidence>
<evidence type="ECO:0000259" key="7">
    <source>
        <dbReference type="PROSITE" id="PS51379"/>
    </source>
</evidence>
<dbReference type="STRING" id="138119.DSY4326"/>
<dbReference type="PANTHER" id="PTHR42859">
    <property type="entry name" value="OXIDOREDUCTASE"/>
    <property type="match status" value="1"/>
</dbReference>
<dbReference type="InterPro" id="IPR017896">
    <property type="entry name" value="4Fe4S_Fe-S-bd"/>
</dbReference>
<dbReference type="Gene3D" id="3.40.950.10">
    <property type="entry name" value="Fe-only Hydrogenase (Larger Subunit), Chain L, domain 3"/>
    <property type="match status" value="1"/>
</dbReference>
<evidence type="ECO:0000256" key="6">
    <source>
        <dbReference type="ARBA" id="ARBA00023014"/>
    </source>
</evidence>
<evidence type="ECO:0000256" key="5">
    <source>
        <dbReference type="ARBA" id="ARBA00023004"/>
    </source>
</evidence>
<dbReference type="GO" id="GO:0051539">
    <property type="term" value="F:4 iron, 4 sulfur cluster binding"/>
    <property type="evidence" value="ECO:0007669"/>
    <property type="project" value="UniProtKB-KW"/>
</dbReference>
<keyword evidence="4" id="KW-0249">Electron transport</keyword>
<keyword evidence="9" id="KW-1185">Reference proteome</keyword>
<keyword evidence="6" id="KW-0411">Iron-sulfur</keyword>
<evidence type="ECO:0000256" key="1">
    <source>
        <dbReference type="ARBA" id="ARBA00022448"/>
    </source>
</evidence>
<dbReference type="AlphaFoldDB" id="Q24PC7"/>
<keyword evidence="5" id="KW-0408">Iron</keyword>
<dbReference type="eggNOG" id="COG1149">
    <property type="taxonomic scope" value="Bacteria"/>
</dbReference>
<dbReference type="InterPro" id="IPR017900">
    <property type="entry name" value="4Fe4S_Fe_S_CS"/>
</dbReference>
<dbReference type="InterPro" id="IPR027631">
    <property type="entry name" value="Mono_FeFe_hydrog"/>
</dbReference>
<evidence type="ECO:0000313" key="8">
    <source>
        <dbReference type="EMBL" id="BAE86115.1"/>
    </source>
</evidence>
<evidence type="ECO:0000313" key="9">
    <source>
        <dbReference type="Proteomes" id="UP000001946"/>
    </source>
</evidence>
<proteinExistence type="predicted"/>
<organism evidence="8 9">
    <name type="scientific">Desulfitobacterium hafniense (strain Y51)</name>
    <dbReference type="NCBI Taxonomy" id="138119"/>
    <lineage>
        <taxon>Bacteria</taxon>
        <taxon>Bacillati</taxon>
        <taxon>Bacillota</taxon>
        <taxon>Clostridia</taxon>
        <taxon>Eubacteriales</taxon>
        <taxon>Desulfitobacteriaceae</taxon>
        <taxon>Desulfitobacterium</taxon>
    </lineage>
</organism>
<evidence type="ECO:0000256" key="2">
    <source>
        <dbReference type="ARBA" id="ARBA00022485"/>
    </source>
</evidence>
<sequence length="460" mass="50914">MRRKSSMAQSEIMKIRRQVLKSALDWVSHDQNRKDRATLARQIIPDGTPRYRCCIHKERAVIEERLKAVLEPDEGPIVRVLKEGCNGCEMHRYSVTDHCQNCVGHFCFTNCPKKAILFINNKAFIDQTRCVECGLCARNCPYHAIIEYRRPCEDSCPTKAISVREDRIASIAEAHCTSCGKCIISCPFGAVAESSQLIHLFEAVRNPEHKIYAVIAPAFVGQFGRKVSPGQVKSALLKLGFQDVLEAALGADRTIELEAREYDERLAHGEEFMTSSCCPAYVSAVIKEKPDLFHHISSTLSPMAQVAHILKEKDPEAKIAFIGPCVAKKEEGKRPETKVDFVLTFEELMVWLDYAGINPAEESEQTLAGPSSYARGFAKAGGVAAALTAYLGQDSPPTYQTEGIQNSLKALETHVKNGDKGFLECMACEGGCINGPWTMIARPIAERALKEFVQSTAAQQ</sequence>
<dbReference type="eggNOG" id="COG4624">
    <property type="taxonomic scope" value="Bacteria"/>
</dbReference>
<dbReference type="HOGENOM" id="CLU_039046_0_1_9"/>
<dbReference type="InterPro" id="IPR009016">
    <property type="entry name" value="Fe_hydrogenase"/>
</dbReference>
<keyword evidence="3" id="KW-0479">Metal-binding</keyword>
<dbReference type="PROSITE" id="PS51379">
    <property type="entry name" value="4FE4S_FER_2"/>
    <property type="match status" value="2"/>
</dbReference>
<name>Q24PC7_DESHY</name>
<dbReference type="SUPFAM" id="SSF53920">
    <property type="entry name" value="Fe-only hydrogenase"/>
    <property type="match status" value="1"/>
</dbReference>
<dbReference type="PROSITE" id="PS00198">
    <property type="entry name" value="4FE4S_FER_1"/>
    <property type="match status" value="1"/>
</dbReference>
<dbReference type="eggNOG" id="COG1145">
    <property type="taxonomic scope" value="Bacteria"/>
</dbReference>
<reference evidence="8 9" key="1">
    <citation type="journal article" date="2006" name="J. Bacteriol.">
        <title>Complete genome sequence of the dehalorespiring bacterium Desulfitobacterium hafniense Y51 and comparison with Dehalococcoides ethenogenes 195.</title>
        <authorList>
            <person name="Nonaka H."/>
            <person name="Keresztes G."/>
            <person name="Shinoda Y."/>
            <person name="Ikenaga Y."/>
            <person name="Abe M."/>
            <person name="Naito K."/>
            <person name="Inatomi K."/>
            <person name="Furukawa K."/>
            <person name="Inui M."/>
            <person name="Yukawa H."/>
        </authorList>
    </citation>
    <scope>NUCLEOTIDE SEQUENCE [LARGE SCALE GENOMIC DNA]</scope>
    <source>
        <strain evidence="8 9">Y51</strain>
    </source>
</reference>
<dbReference type="GO" id="GO:0046872">
    <property type="term" value="F:metal ion binding"/>
    <property type="evidence" value="ECO:0007669"/>
    <property type="project" value="UniProtKB-KW"/>
</dbReference>
<gene>
    <name evidence="8" type="ordered locus">DSY4326</name>
</gene>
<protein>
    <recommendedName>
        <fullName evidence="7">4Fe-4S ferredoxin-type domain-containing protein</fullName>
    </recommendedName>
</protein>